<sequence>MSTNDGKPVVPFNLTQFAPQTCEYFGLSVSSKGLFHNDDPFHHPLPILLLELGSAILMMAILRRILKPLHQPRFVAEMLTGILLGPSILQHFNGGHFYKKLFTFRQSQLMHFMEYLSYGIYGYIVGVRTDMSIMKASGKVPWMIGFTVAALPTALTYSVNILLEKFYSIESHSVKSQHLTGICPLVSSSSFHVTSILLDDLNLLNSEMGRLALSFSLVSSLCSFIFRIISNYKYYAEWPGLNLSVMEYAGRQSGRIILTLFIVFAVRPVMFWMMSKVPEGKNIKESHFFTMVVMLFGIGFVSECMGYVGFFGMMILGLAVPPGPPMRSGMVQKLSLFTSMVLLPAYIVNAGHFVNVFDINVDNYTIAAVMITISAYLGKLVDSSSAPKAFLIFSFSNLL</sequence>
<dbReference type="Proteomes" id="UP001060215">
    <property type="component" value="Chromosome 10"/>
</dbReference>
<proteinExistence type="predicted"/>
<evidence type="ECO:0000313" key="2">
    <source>
        <dbReference type="Proteomes" id="UP001060215"/>
    </source>
</evidence>
<dbReference type="EMBL" id="CM045767">
    <property type="protein sequence ID" value="KAI7998967.1"/>
    <property type="molecule type" value="Genomic_DNA"/>
</dbReference>
<organism evidence="1 2">
    <name type="scientific">Camellia lanceoleosa</name>
    <dbReference type="NCBI Taxonomy" id="1840588"/>
    <lineage>
        <taxon>Eukaryota</taxon>
        <taxon>Viridiplantae</taxon>
        <taxon>Streptophyta</taxon>
        <taxon>Embryophyta</taxon>
        <taxon>Tracheophyta</taxon>
        <taxon>Spermatophyta</taxon>
        <taxon>Magnoliopsida</taxon>
        <taxon>eudicotyledons</taxon>
        <taxon>Gunneridae</taxon>
        <taxon>Pentapetalae</taxon>
        <taxon>asterids</taxon>
        <taxon>Ericales</taxon>
        <taxon>Theaceae</taxon>
        <taxon>Camellia</taxon>
    </lineage>
</organism>
<reference evidence="1 2" key="1">
    <citation type="journal article" date="2022" name="Plant J.">
        <title>Chromosome-level genome of Camellia lanceoleosa provides a valuable resource for understanding genome evolution and self-incompatibility.</title>
        <authorList>
            <person name="Gong W."/>
            <person name="Xiao S."/>
            <person name="Wang L."/>
            <person name="Liao Z."/>
            <person name="Chang Y."/>
            <person name="Mo W."/>
            <person name="Hu G."/>
            <person name="Li W."/>
            <person name="Zhao G."/>
            <person name="Zhu H."/>
            <person name="Hu X."/>
            <person name="Ji K."/>
            <person name="Xiang X."/>
            <person name="Song Q."/>
            <person name="Yuan D."/>
            <person name="Jin S."/>
            <person name="Zhang L."/>
        </authorList>
    </citation>
    <scope>NUCLEOTIDE SEQUENCE [LARGE SCALE GENOMIC DNA]</scope>
    <source>
        <strain evidence="1">SQ_2022a</strain>
    </source>
</reference>
<comment type="caution">
    <text evidence="1">The sequence shown here is derived from an EMBL/GenBank/DDBJ whole genome shotgun (WGS) entry which is preliminary data.</text>
</comment>
<keyword evidence="2" id="KW-1185">Reference proteome</keyword>
<gene>
    <name evidence="1" type="ORF">LOK49_LG10G01669</name>
</gene>
<protein>
    <submittedName>
        <fullName evidence="1">Cation/H(+) antiporter 14</fullName>
    </submittedName>
</protein>
<accession>A0ACC0GCV3</accession>
<name>A0ACC0GCV3_9ERIC</name>
<evidence type="ECO:0000313" key="1">
    <source>
        <dbReference type="EMBL" id="KAI7998967.1"/>
    </source>
</evidence>